<dbReference type="InterPro" id="IPR014784">
    <property type="entry name" value="Cu2_ascorb_mOase-like_C"/>
</dbReference>
<name>A0A1M4YSQ5_9SPHI</name>
<evidence type="ECO:0000313" key="4">
    <source>
        <dbReference type="EMBL" id="SHF08637.1"/>
    </source>
</evidence>
<dbReference type="Gene3D" id="2.60.120.310">
    <property type="entry name" value="Copper type II, ascorbate-dependent monooxygenase, N-terminal domain"/>
    <property type="match status" value="1"/>
</dbReference>
<dbReference type="InterPro" id="IPR008977">
    <property type="entry name" value="PHM/PNGase_F_dom_sf"/>
</dbReference>
<keyword evidence="4" id="KW-0503">Monooxygenase</keyword>
<feature type="domain" description="Copper type II ascorbate-dependent monooxygenase C-terminal" evidence="3">
    <location>
        <begin position="328"/>
        <end position="394"/>
    </location>
</feature>
<dbReference type="GO" id="GO:0005507">
    <property type="term" value="F:copper ion binding"/>
    <property type="evidence" value="ECO:0007669"/>
    <property type="project" value="InterPro"/>
</dbReference>
<dbReference type="Pfam" id="PF03712">
    <property type="entry name" value="Cu2_monoox_C"/>
    <property type="match status" value="1"/>
</dbReference>
<dbReference type="EMBL" id="FQUQ01000002">
    <property type="protein sequence ID" value="SHF08637.1"/>
    <property type="molecule type" value="Genomic_DNA"/>
</dbReference>
<dbReference type="SUPFAM" id="SSF49742">
    <property type="entry name" value="PHM/PNGase F"/>
    <property type="match status" value="2"/>
</dbReference>
<dbReference type="Gene3D" id="2.60.120.230">
    <property type="match status" value="1"/>
</dbReference>
<feature type="chain" id="PRO_5013222943" evidence="2">
    <location>
        <begin position="21"/>
        <end position="439"/>
    </location>
</feature>
<proteinExistence type="predicted"/>
<dbReference type="GO" id="GO:0016715">
    <property type="term" value="F:oxidoreductase activity, acting on paired donors, with incorporation or reduction of molecular oxygen, reduced ascorbate as one donor, and incorporation of one atom of oxygen"/>
    <property type="evidence" value="ECO:0007669"/>
    <property type="project" value="InterPro"/>
</dbReference>
<evidence type="ECO:0000256" key="1">
    <source>
        <dbReference type="ARBA" id="ARBA00023157"/>
    </source>
</evidence>
<keyword evidence="5" id="KW-1185">Reference proteome</keyword>
<sequence length="439" mass="50061">MKKYTLIISLVLLLNTAVSAQKITYYQHIAPIIKTKCAPCHRPGDAAPFSLLTYQDVAKRAGFIKKVTQSGYMPPWKPDTHYRDFQNDRSLSENEKQLIAAWVDQKAPEGKAGKGQSETLSLSATETQLHRKPDYVIKMKKAFLVKGDNKERFIVFKIPFEQAQMQNVEAIEFESSNKKIIHHANFAVHPVEDGIDINQGDDYLNLTDDDRTKYAMYFPFKKTMTYYGGWIPGTSFESYPNDMGWIMPKRGVVLLTIHYAPAAVDMEDISGINFFYKKTPINRKVSVISLGSGGIGEKSIEPYFMIPADSVRKFNLKITTPEDQSLLYVWPHMHLLGKDFKAYAVSPQGDTIKLVSIPSWDFRWQEIYRLKKLVKIPKGAILTIEGTYDNTKENPNNPNHPPKMVFSAKDMKSTDEMMTLVMVFLPYKEGDETLVLDDK</sequence>
<dbReference type="InterPro" id="IPR036939">
    <property type="entry name" value="Cu2_ascorb_mOase_N_sf"/>
</dbReference>
<evidence type="ECO:0000256" key="2">
    <source>
        <dbReference type="SAM" id="SignalP"/>
    </source>
</evidence>
<organism evidence="4 5">
    <name type="scientific">Pedobacter caeni</name>
    <dbReference type="NCBI Taxonomy" id="288992"/>
    <lineage>
        <taxon>Bacteria</taxon>
        <taxon>Pseudomonadati</taxon>
        <taxon>Bacteroidota</taxon>
        <taxon>Sphingobacteriia</taxon>
        <taxon>Sphingobacteriales</taxon>
        <taxon>Sphingobacteriaceae</taxon>
        <taxon>Pedobacter</taxon>
    </lineage>
</organism>
<gene>
    <name evidence="4" type="ORF">SAMN04488522_10244</name>
</gene>
<keyword evidence="1" id="KW-1015">Disulfide bond</keyword>
<dbReference type="InterPro" id="IPR024548">
    <property type="entry name" value="Cu2_monoox_C"/>
</dbReference>
<dbReference type="STRING" id="288992.SAMN04488522_10244"/>
<dbReference type="OrthoDB" id="9786191at2"/>
<protein>
    <submittedName>
        <fullName evidence="4">Copper type II ascorbate-dependent monooxygenase, C-terminal domain</fullName>
    </submittedName>
</protein>
<dbReference type="RefSeq" id="WP_073229698.1">
    <property type="nucleotide sequence ID" value="NZ_FQUQ01000002.1"/>
</dbReference>
<keyword evidence="2" id="KW-0732">Signal</keyword>
<keyword evidence="4" id="KW-0560">Oxidoreductase</keyword>
<accession>A0A1M4YSQ5</accession>
<dbReference type="Proteomes" id="UP000184287">
    <property type="component" value="Unassembled WGS sequence"/>
</dbReference>
<reference evidence="5" key="1">
    <citation type="submission" date="2016-11" db="EMBL/GenBank/DDBJ databases">
        <authorList>
            <person name="Varghese N."/>
            <person name="Submissions S."/>
        </authorList>
    </citation>
    <scope>NUCLEOTIDE SEQUENCE [LARGE SCALE GENOMIC DNA]</scope>
    <source>
        <strain evidence="5">DSM 16990</strain>
    </source>
</reference>
<feature type="signal peptide" evidence="2">
    <location>
        <begin position="1"/>
        <end position="20"/>
    </location>
</feature>
<evidence type="ECO:0000259" key="3">
    <source>
        <dbReference type="Pfam" id="PF03712"/>
    </source>
</evidence>
<evidence type="ECO:0000313" key="5">
    <source>
        <dbReference type="Proteomes" id="UP000184287"/>
    </source>
</evidence>
<dbReference type="AlphaFoldDB" id="A0A1M4YSQ5"/>